<dbReference type="InterPro" id="IPR011098">
    <property type="entry name" value="G5_dom"/>
</dbReference>
<dbReference type="InterPro" id="IPR016047">
    <property type="entry name" value="M23ase_b-sheet_dom"/>
</dbReference>
<dbReference type="InterPro" id="IPR036779">
    <property type="entry name" value="LysM_dom_sf"/>
</dbReference>
<evidence type="ECO:0000259" key="2">
    <source>
        <dbReference type="PROSITE" id="PS51109"/>
    </source>
</evidence>
<dbReference type="InterPro" id="IPR050570">
    <property type="entry name" value="Cell_wall_metabolism_enzyme"/>
</dbReference>
<dbReference type="Pfam" id="PF07501">
    <property type="entry name" value="G5"/>
    <property type="match status" value="1"/>
</dbReference>
<dbReference type="SMART" id="SM01208">
    <property type="entry name" value="G5"/>
    <property type="match status" value="1"/>
</dbReference>
<dbReference type="EMBL" id="JAAEEH010000002">
    <property type="protein sequence ID" value="NDL66417.1"/>
    <property type="molecule type" value="Genomic_DNA"/>
</dbReference>
<comment type="caution">
    <text evidence="4">The sequence shown here is derived from an EMBL/GenBank/DDBJ whole genome shotgun (WGS) entry which is preliminary data.</text>
</comment>
<gene>
    <name evidence="4" type="ORF">GXN74_01470</name>
</gene>
<dbReference type="InterPro" id="IPR018392">
    <property type="entry name" value="LysM"/>
</dbReference>
<evidence type="ECO:0000313" key="4">
    <source>
        <dbReference type="EMBL" id="NDL66417.1"/>
    </source>
</evidence>
<dbReference type="PROSITE" id="PS51782">
    <property type="entry name" value="LYSM"/>
    <property type="match status" value="1"/>
</dbReference>
<organism evidence="4 5">
    <name type="scientific">Anaerotalea alkaliphila</name>
    <dbReference type="NCBI Taxonomy" id="2662126"/>
    <lineage>
        <taxon>Bacteria</taxon>
        <taxon>Bacillati</taxon>
        <taxon>Bacillota</taxon>
        <taxon>Clostridia</taxon>
        <taxon>Eubacteriales</taxon>
        <taxon>Anaerotalea</taxon>
    </lineage>
</organism>
<reference evidence="4 5" key="1">
    <citation type="submission" date="2020-01" db="EMBL/GenBank/DDBJ databases">
        <title>Anaeroalcalibacter tamaniensis gen. nov., sp. nov., moderately halophilic strictly anaerobic fermenter bacterium from mud volcano of Taman peninsula.</title>
        <authorList>
            <person name="Frolova A."/>
            <person name="Merkel A.Y."/>
            <person name="Slobodkin A.I."/>
        </authorList>
    </citation>
    <scope>NUCLEOTIDE SEQUENCE [LARGE SCALE GENOMIC DNA]</scope>
    <source>
        <strain evidence="4 5">F-3ap</strain>
    </source>
</reference>
<name>A0A7X5HTK0_9FIRM</name>
<dbReference type="SUPFAM" id="SSF51261">
    <property type="entry name" value="Duplicated hybrid motif"/>
    <property type="match status" value="1"/>
</dbReference>
<sequence>MYGVPKFKEGVFLKFKREIVLSVCALLTIVTVAEYTPAMGAGVQQMGSPFSTVWAKDSINSYKVVYNKTEVGVVADAFVVEAAKEKAVSALVATLGYTPDINPSVTLVGVHTSDSKTILEGNALAEELYQAYHSGLGVVKQEAYVMKIGDGFTVALHSEEEIKEVLKGVQSHYITDKEVDITLDKDQHNTLVMSPKISMLDEDRVFATAGAASEPETSNRNKEKTVDVEFSDRIMVVKAFVDPAEIKDVQTATELITQENAEAEVYTVKPGDSASTIASANGMGLSELYELNPVLKQKEKTLQIGDEVVVQVSQPELSVSAAVEITYTQAIPFTTVREKDNSLYVGKSEVRQEGKNGTMEVQALVTRVNGQETGREILRQTVLEEPQERIVVEGSKPVPTQPSGRLMYPTVNFRMTSPYGSRSGGFHTGMDFAAPYGTKIVAADGGRVVFAGWKSGYGYTVDIDHGKGMVTRYAHASSISAKVGQAVKKGQTIARIGSTGNSTGNHVHFEVRINDAPRNPATYLK</sequence>
<dbReference type="GO" id="GO:0004222">
    <property type="term" value="F:metalloendopeptidase activity"/>
    <property type="evidence" value="ECO:0007669"/>
    <property type="project" value="TreeGrafter"/>
</dbReference>
<dbReference type="SUPFAM" id="SSF54106">
    <property type="entry name" value="LysM domain"/>
    <property type="match status" value="1"/>
</dbReference>
<dbReference type="Proteomes" id="UP000461585">
    <property type="component" value="Unassembled WGS sequence"/>
</dbReference>
<dbReference type="InterPro" id="IPR011055">
    <property type="entry name" value="Dup_hybrid_motif"/>
</dbReference>
<dbReference type="PANTHER" id="PTHR21666:SF270">
    <property type="entry name" value="MUREIN HYDROLASE ACTIVATOR ENVC"/>
    <property type="match status" value="1"/>
</dbReference>
<dbReference type="CDD" id="cd12797">
    <property type="entry name" value="M23_peptidase"/>
    <property type="match status" value="1"/>
</dbReference>
<evidence type="ECO:0000313" key="5">
    <source>
        <dbReference type="Proteomes" id="UP000461585"/>
    </source>
</evidence>
<dbReference type="CDD" id="cd00118">
    <property type="entry name" value="LysM"/>
    <property type="match status" value="1"/>
</dbReference>
<dbReference type="PROSITE" id="PS51109">
    <property type="entry name" value="G5"/>
    <property type="match status" value="1"/>
</dbReference>
<proteinExistence type="predicted"/>
<dbReference type="Gene3D" id="2.20.230.10">
    <property type="entry name" value="Resuscitation-promoting factor rpfb"/>
    <property type="match status" value="1"/>
</dbReference>
<protein>
    <submittedName>
        <fullName evidence="4">Peptidoglycan DD-metalloendopeptidase family protein</fullName>
    </submittedName>
</protein>
<evidence type="ECO:0000259" key="3">
    <source>
        <dbReference type="PROSITE" id="PS51782"/>
    </source>
</evidence>
<evidence type="ECO:0000256" key="1">
    <source>
        <dbReference type="ARBA" id="ARBA00022729"/>
    </source>
</evidence>
<keyword evidence="5" id="KW-1185">Reference proteome</keyword>
<feature type="domain" description="LysM" evidence="3">
    <location>
        <begin position="264"/>
        <end position="310"/>
    </location>
</feature>
<dbReference type="PANTHER" id="PTHR21666">
    <property type="entry name" value="PEPTIDASE-RELATED"/>
    <property type="match status" value="1"/>
</dbReference>
<dbReference type="Gene3D" id="3.10.350.10">
    <property type="entry name" value="LysM domain"/>
    <property type="match status" value="1"/>
</dbReference>
<accession>A0A7X5HTK0</accession>
<dbReference type="Pfam" id="PF01476">
    <property type="entry name" value="LysM"/>
    <property type="match status" value="1"/>
</dbReference>
<dbReference type="RefSeq" id="WP_162369143.1">
    <property type="nucleotide sequence ID" value="NZ_JAAEEH010000002.1"/>
</dbReference>
<dbReference type="Gene3D" id="2.70.70.10">
    <property type="entry name" value="Glucose Permease (Domain IIA)"/>
    <property type="match status" value="1"/>
</dbReference>
<dbReference type="AlphaFoldDB" id="A0A7X5HTK0"/>
<dbReference type="Pfam" id="PF01551">
    <property type="entry name" value="Peptidase_M23"/>
    <property type="match status" value="1"/>
</dbReference>
<keyword evidence="1" id="KW-0732">Signal</keyword>
<dbReference type="SMART" id="SM00257">
    <property type="entry name" value="LysM"/>
    <property type="match status" value="1"/>
</dbReference>
<feature type="domain" description="G5" evidence="2">
    <location>
        <begin position="317"/>
        <end position="397"/>
    </location>
</feature>